<feature type="transmembrane region" description="Helical" evidence="8">
    <location>
        <begin position="119"/>
        <end position="137"/>
    </location>
</feature>
<feature type="transmembrane region" description="Helical" evidence="8">
    <location>
        <begin position="146"/>
        <end position="166"/>
    </location>
</feature>
<evidence type="ECO:0000256" key="7">
    <source>
        <dbReference type="ARBA" id="ARBA00023136"/>
    </source>
</evidence>
<dbReference type="RefSeq" id="WP_136371683.1">
    <property type="nucleotide sequence ID" value="NZ_SSOB01000028.1"/>
</dbReference>
<feature type="transmembrane region" description="Helical" evidence="8">
    <location>
        <begin position="304"/>
        <end position="323"/>
    </location>
</feature>
<reference evidence="9 10" key="1">
    <citation type="submission" date="2019-04" db="EMBL/GenBank/DDBJ databases">
        <title>Cohnella sp. nov. isolated from preserved vegetables.</title>
        <authorList>
            <person name="Lin S.-Y."/>
            <person name="Hung M.-H."/>
            <person name="Young C.-C."/>
        </authorList>
    </citation>
    <scope>NUCLEOTIDE SEQUENCE [LARGE SCALE GENOMIC DNA]</scope>
    <source>
        <strain evidence="9 10">CC-MHH1044</strain>
    </source>
</reference>
<evidence type="ECO:0000256" key="5">
    <source>
        <dbReference type="ARBA" id="ARBA00022692"/>
    </source>
</evidence>
<dbReference type="Proteomes" id="UP000310636">
    <property type="component" value="Unassembled WGS sequence"/>
</dbReference>
<keyword evidence="6 8" id="KW-1133">Transmembrane helix</keyword>
<keyword evidence="4" id="KW-0309">Germination</keyword>
<feature type="transmembrane region" description="Helical" evidence="8">
    <location>
        <begin position="270"/>
        <end position="292"/>
    </location>
</feature>
<evidence type="ECO:0000256" key="2">
    <source>
        <dbReference type="ARBA" id="ARBA00007998"/>
    </source>
</evidence>
<proteinExistence type="inferred from homology"/>
<evidence type="ECO:0000256" key="3">
    <source>
        <dbReference type="ARBA" id="ARBA00022448"/>
    </source>
</evidence>
<dbReference type="GO" id="GO:0009847">
    <property type="term" value="P:spore germination"/>
    <property type="evidence" value="ECO:0007669"/>
    <property type="project" value="InterPro"/>
</dbReference>
<feature type="transmembrane region" description="Helical" evidence="8">
    <location>
        <begin position="186"/>
        <end position="206"/>
    </location>
</feature>
<dbReference type="InterPro" id="IPR004761">
    <property type="entry name" value="Spore_GerAB"/>
</dbReference>
<evidence type="ECO:0000313" key="9">
    <source>
        <dbReference type="EMBL" id="THF75879.1"/>
    </source>
</evidence>
<keyword evidence="7 8" id="KW-0472">Membrane</keyword>
<dbReference type="NCBIfam" id="TIGR00912">
    <property type="entry name" value="2A0309"/>
    <property type="match status" value="1"/>
</dbReference>
<evidence type="ECO:0000256" key="8">
    <source>
        <dbReference type="SAM" id="Phobius"/>
    </source>
</evidence>
<dbReference type="AlphaFoldDB" id="A0A4S4BNK5"/>
<keyword evidence="5 8" id="KW-0812">Transmembrane</keyword>
<evidence type="ECO:0000256" key="6">
    <source>
        <dbReference type="ARBA" id="ARBA00022989"/>
    </source>
</evidence>
<comment type="subcellular location">
    <subcellularLocation>
        <location evidence="1">Membrane</location>
        <topology evidence="1">Multi-pass membrane protein</topology>
    </subcellularLocation>
</comment>
<evidence type="ECO:0000256" key="1">
    <source>
        <dbReference type="ARBA" id="ARBA00004141"/>
    </source>
</evidence>
<keyword evidence="10" id="KW-1185">Reference proteome</keyword>
<feature type="transmembrane region" description="Helical" evidence="8">
    <location>
        <begin position="79"/>
        <end position="99"/>
    </location>
</feature>
<dbReference type="PANTHER" id="PTHR34975:SF2">
    <property type="entry name" value="SPORE GERMINATION PROTEIN A2"/>
    <property type="match status" value="1"/>
</dbReference>
<dbReference type="EMBL" id="SSOB01000028">
    <property type="protein sequence ID" value="THF75879.1"/>
    <property type="molecule type" value="Genomic_DNA"/>
</dbReference>
<comment type="similarity">
    <text evidence="2">Belongs to the amino acid-polyamine-organocation (APC) superfamily. Spore germination protein (SGP) (TC 2.A.3.9) family.</text>
</comment>
<feature type="transmembrane region" description="Helical" evidence="8">
    <location>
        <begin position="12"/>
        <end position="35"/>
    </location>
</feature>
<evidence type="ECO:0000256" key="4">
    <source>
        <dbReference type="ARBA" id="ARBA00022544"/>
    </source>
</evidence>
<evidence type="ECO:0000313" key="10">
    <source>
        <dbReference type="Proteomes" id="UP000310636"/>
    </source>
</evidence>
<comment type="caution">
    <text evidence="9">The sequence shown here is derived from an EMBL/GenBank/DDBJ whole genome shotgun (WGS) entry which is preliminary data.</text>
</comment>
<dbReference type="Pfam" id="PF03845">
    <property type="entry name" value="Spore_permease"/>
    <property type="match status" value="1"/>
</dbReference>
<dbReference type="OrthoDB" id="1675410at2"/>
<dbReference type="PANTHER" id="PTHR34975">
    <property type="entry name" value="SPORE GERMINATION PROTEIN A2"/>
    <property type="match status" value="1"/>
</dbReference>
<dbReference type="GO" id="GO:0016020">
    <property type="term" value="C:membrane"/>
    <property type="evidence" value="ECO:0007669"/>
    <property type="project" value="UniProtKB-SubCell"/>
</dbReference>
<gene>
    <name evidence="9" type="ORF">E6C55_20460</name>
</gene>
<feature type="transmembrane region" description="Helical" evidence="8">
    <location>
        <begin position="47"/>
        <end position="67"/>
    </location>
</feature>
<keyword evidence="3" id="KW-0813">Transport</keyword>
<organism evidence="9 10">
    <name type="scientific">Cohnella fermenti</name>
    <dbReference type="NCBI Taxonomy" id="2565925"/>
    <lineage>
        <taxon>Bacteria</taxon>
        <taxon>Bacillati</taxon>
        <taxon>Bacillota</taxon>
        <taxon>Bacilli</taxon>
        <taxon>Bacillales</taxon>
        <taxon>Paenibacillaceae</taxon>
        <taxon>Cohnella</taxon>
    </lineage>
</organism>
<feature type="transmembrane region" description="Helical" evidence="8">
    <location>
        <begin position="218"/>
        <end position="250"/>
    </location>
</feature>
<name>A0A4S4BNK5_9BACL</name>
<protein>
    <submittedName>
        <fullName evidence="9">Uncharacterized protein</fullName>
    </submittedName>
</protein>
<sequence>MAAENEQKISSVQLASMMFMTTLATGIISASSITYSQARGDSWLTPLPASVTGYIVVWLVTDLYKRYPGCTVIGYSERILGRVGGKAVSLLLLLELLLLNGNQFRQFGEFLTQSFFGHTPMIFLIGTLAVAVAYAVGKGVEIVGRLAALISCVVVIIVLGLMLPIAGDMSLGRLLPLFEQGPTPMLRGAAALQIWFPTFMLMSYFLPRVGNPEQARRWGYYSVTWTLVAIMGSMIISQAVLGEAVGFYYYPFMTLSRFVSAFDFFEHLESLVMILWVLDLFVRSVVSGYAFAISYAEWTGVSDYRVCLLPCILLMVTMSFWIAPDAASYMANSLKNVVFYYFLAHFVVPVVLWLVAVLRRHKYKQLTSPHQPPVDSGYAET</sequence>
<feature type="transmembrane region" description="Helical" evidence="8">
    <location>
        <begin position="338"/>
        <end position="358"/>
    </location>
</feature>
<accession>A0A4S4BNK5</accession>